<dbReference type="Proteomes" id="UP000435112">
    <property type="component" value="Unassembled WGS sequence"/>
</dbReference>
<reference evidence="2 3" key="1">
    <citation type="submission" date="2018-09" db="EMBL/GenBank/DDBJ databases">
        <title>Genomic investigation of the strawberry pathogen Phytophthora fragariae indicates pathogenicity is determined by transcriptional variation in three key races.</title>
        <authorList>
            <person name="Adams T.M."/>
            <person name="Armitage A.D."/>
            <person name="Sobczyk M.K."/>
            <person name="Bates H.J."/>
            <person name="Dunwell J.M."/>
            <person name="Nellist C.F."/>
            <person name="Harrison R.J."/>
        </authorList>
    </citation>
    <scope>NUCLEOTIDE SEQUENCE [LARGE SCALE GENOMIC DNA]</scope>
    <source>
        <strain evidence="2 3">SCRP324</strain>
    </source>
</reference>
<evidence type="ECO:0000256" key="1">
    <source>
        <dbReference type="SAM" id="MobiDB-lite"/>
    </source>
</evidence>
<sequence length="90" mass="10542">MSEEARMSEELQESTQRTFAKEKELRPKNTTPKRQKSSKEQKGRIETIDRSSVNHYPSPRDAAVSVLLKLTQFEEDERKRKNFEDRGADT</sequence>
<gene>
    <name evidence="2" type="ORF">PR002_g8383</name>
</gene>
<organism evidence="2 3">
    <name type="scientific">Phytophthora rubi</name>
    <dbReference type="NCBI Taxonomy" id="129364"/>
    <lineage>
        <taxon>Eukaryota</taxon>
        <taxon>Sar</taxon>
        <taxon>Stramenopiles</taxon>
        <taxon>Oomycota</taxon>
        <taxon>Peronosporomycetes</taxon>
        <taxon>Peronosporales</taxon>
        <taxon>Peronosporaceae</taxon>
        <taxon>Phytophthora</taxon>
    </lineage>
</organism>
<feature type="compositionally biased region" description="Basic and acidic residues" evidence="1">
    <location>
        <begin position="37"/>
        <end position="49"/>
    </location>
</feature>
<dbReference type="EMBL" id="QXFU01000421">
    <property type="protein sequence ID" value="KAE9033965.1"/>
    <property type="molecule type" value="Genomic_DNA"/>
</dbReference>
<accession>A0A6A3N141</accession>
<protein>
    <submittedName>
        <fullName evidence="2">Uncharacterized protein</fullName>
    </submittedName>
</protein>
<dbReference type="OrthoDB" id="120763at2759"/>
<evidence type="ECO:0000313" key="2">
    <source>
        <dbReference type="EMBL" id="KAE9033965.1"/>
    </source>
</evidence>
<feature type="region of interest" description="Disordered" evidence="1">
    <location>
        <begin position="1"/>
        <end position="60"/>
    </location>
</feature>
<dbReference type="AlphaFoldDB" id="A0A6A3N141"/>
<proteinExistence type="predicted"/>
<evidence type="ECO:0000313" key="3">
    <source>
        <dbReference type="Proteomes" id="UP000435112"/>
    </source>
</evidence>
<name>A0A6A3N141_9STRA</name>
<comment type="caution">
    <text evidence="2">The sequence shown here is derived from an EMBL/GenBank/DDBJ whole genome shotgun (WGS) entry which is preliminary data.</text>
</comment>